<organism evidence="11 12">
    <name type="scientific">Bacillus weihaiensis</name>
    <dbReference type="NCBI Taxonomy" id="1547283"/>
    <lineage>
        <taxon>Bacteria</taxon>
        <taxon>Bacillati</taxon>
        <taxon>Bacillota</taxon>
        <taxon>Bacilli</taxon>
        <taxon>Bacillales</taxon>
        <taxon>Bacillaceae</taxon>
        <taxon>Bacillus</taxon>
    </lineage>
</organism>
<dbReference type="Proteomes" id="UP000181936">
    <property type="component" value="Chromosome"/>
</dbReference>
<dbReference type="OrthoDB" id="9770415at2"/>
<evidence type="ECO:0000259" key="10">
    <source>
        <dbReference type="PROSITE" id="PS50929"/>
    </source>
</evidence>
<gene>
    <name evidence="11" type="ORF">A9C19_10615</name>
</gene>
<dbReference type="GO" id="GO:0005886">
    <property type="term" value="C:plasma membrane"/>
    <property type="evidence" value="ECO:0007669"/>
    <property type="project" value="UniProtKB-SubCell"/>
</dbReference>
<dbReference type="RefSeq" id="WP_072579958.1">
    <property type="nucleotide sequence ID" value="NZ_CP016020.1"/>
</dbReference>
<dbReference type="InterPro" id="IPR039421">
    <property type="entry name" value="Type_1_exporter"/>
</dbReference>
<dbReference type="STRING" id="1547283.A9C19_10615"/>
<dbReference type="InterPro" id="IPR036640">
    <property type="entry name" value="ABC1_TM_sf"/>
</dbReference>
<evidence type="ECO:0000256" key="2">
    <source>
        <dbReference type="ARBA" id="ARBA00005417"/>
    </source>
</evidence>
<keyword evidence="5" id="KW-0067">ATP-binding</keyword>
<dbReference type="PANTHER" id="PTHR43394">
    <property type="entry name" value="ATP-DEPENDENT PERMEASE MDL1, MITOCHONDRIAL"/>
    <property type="match status" value="1"/>
</dbReference>
<evidence type="ECO:0000313" key="12">
    <source>
        <dbReference type="Proteomes" id="UP000181936"/>
    </source>
</evidence>
<protein>
    <submittedName>
        <fullName evidence="11">Multidrug ABC transporter permease</fullName>
    </submittedName>
</protein>
<comment type="subcellular location">
    <subcellularLocation>
        <location evidence="1">Cell membrane</location>
        <topology evidence="1">Multi-pass membrane protein</topology>
    </subcellularLocation>
</comment>
<feature type="transmembrane region" description="Helical" evidence="8">
    <location>
        <begin position="282"/>
        <end position="306"/>
    </location>
</feature>
<feature type="domain" description="ABC transporter" evidence="9">
    <location>
        <begin position="340"/>
        <end position="574"/>
    </location>
</feature>
<dbReference type="GO" id="GO:0015421">
    <property type="term" value="F:ABC-type oligopeptide transporter activity"/>
    <property type="evidence" value="ECO:0007669"/>
    <property type="project" value="TreeGrafter"/>
</dbReference>
<dbReference type="KEGG" id="bwh:A9C19_10615"/>
<keyword evidence="6 8" id="KW-1133">Transmembrane helix</keyword>
<accession>A0A1L3MSA6</accession>
<dbReference type="InterPro" id="IPR027417">
    <property type="entry name" value="P-loop_NTPase"/>
</dbReference>
<evidence type="ECO:0000256" key="6">
    <source>
        <dbReference type="ARBA" id="ARBA00022989"/>
    </source>
</evidence>
<dbReference type="InterPro" id="IPR017871">
    <property type="entry name" value="ABC_transporter-like_CS"/>
</dbReference>
<name>A0A1L3MSA6_9BACI</name>
<sequence length="581" mass="64832">MDHSPVKNENLKSFLDLLKRAKPSKLIIFLAVFLSIIETASGLILPLLTRSLVDQLAHSEIEYMIIILLAISFFIQMVSAGFSYYLMSFIGEKIVSSIRERLWTHVLCLPVPYFDKHESGVIMSRITQDTNNVKVLVTQHIITFFSGLISIIVAIIILTMIDWMMTIIMLLAVLVSIAIFIPLGKMIYTISKSMQDEMASFSGNLGRVLSEIRLVKAYHAERIEDKKGKNNIKLLFQFGLKEAKVQAIISPFMTFIMMLVLILLIGYGGVRVASGELSAGSLVAIIIYMFQIIIPFSQMATSFTAFQKAMGSTERIQEILSLSTEKSINNEMIINTTEDIYFDNVSFAYHQEKVIRSIRFSIPSGKTTAFVGPSGSGKTTLFSLIEQFYLCTEGTIYLGDKNIREFNLGSWREQIGYVSQESPIMSGTIFDNITYGLKDQVSIEEVNQACIQANAMDFISQLPDGLLTEVGERGIKLSGGQRQRIAIARALIRDPKILLLDEATSNLDSQSEKLVQKALVHLMVGRTTLVIAHRLSTVIGADQIIVLENGTITGQGTHEQLIKNHSLYHELATQQLTIDTN</sequence>
<dbReference type="FunFam" id="3.40.50.300:FF:000218">
    <property type="entry name" value="Multidrug ABC transporter ATP-binding protein"/>
    <property type="match status" value="1"/>
</dbReference>
<feature type="transmembrane region" description="Helical" evidence="8">
    <location>
        <begin position="141"/>
        <end position="161"/>
    </location>
</feature>
<dbReference type="InterPro" id="IPR003593">
    <property type="entry name" value="AAA+_ATPase"/>
</dbReference>
<evidence type="ECO:0000256" key="1">
    <source>
        <dbReference type="ARBA" id="ARBA00004651"/>
    </source>
</evidence>
<comment type="similarity">
    <text evidence="2">Belongs to the ABC transporter superfamily.</text>
</comment>
<dbReference type="Gene3D" id="1.20.1560.10">
    <property type="entry name" value="ABC transporter type 1, transmembrane domain"/>
    <property type="match status" value="1"/>
</dbReference>
<keyword evidence="3 8" id="KW-0812">Transmembrane</keyword>
<dbReference type="InterPro" id="IPR011527">
    <property type="entry name" value="ABC1_TM_dom"/>
</dbReference>
<dbReference type="SMART" id="SM00382">
    <property type="entry name" value="AAA"/>
    <property type="match status" value="1"/>
</dbReference>
<evidence type="ECO:0000256" key="8">
    <source>
        <dbReference type="SAM" id="Phobius"/>
    </source>
</evidence>
<dbReference type="EMBL" id="CP016020">
    <property type="protein sequence ID" value="APH05164.1"/>
    <property type="molecule type" value="Genomic_DNA"/>
</dbReference>
<proteinExistence type="inferred from homology"/>
<dbReference type="SUPFAM" id="SSF52540">
    <property type="entry name" value="P-loop containing nucleoside triphosphate hydrolases"/>
    <property type="match status" value="1"/>
</dbReference>
<evidence type="ECO:0000259" key="9">
    <source>
        <dbReference type="PROSITE" id="PS50893"/>
    </source>
</evidence>
<dbReference type="PROSITE" id="PS50893">
    <property type="entry name" value="ABC_TRANSPORTER_2"/>
    <property type="match status" value="1"/>
</dbReference>
<dbReference type="GO" id="GO:0005524">
    <property type="term" value="F:ATP binding"/>
    <property type="evidence" value="ECO:0007669"/>
    <property type="project" value="UniProtKB-KW"/>
</dbReference>
<reference evidence="11 12" key="1">
    <citation type="journal article" date="2016" name="Sci. Rep.">
        <title>Complete genome sequence and transcriptomic analysis of a novel marine strain Bacillus weihaiensis reveals the mechanism of brown algae degradation.</title>
        <authorList>
            <person name="Zhu Y."/>
            <person name="Chen P."/>
            <person name="Bao Y."/>
            <person name="Men Y."/>
            <person name="Zeng Y."/>
            <person name="Yang J."/>
            <person name="Sun J."/>
            <person name="Sun Y."/>
        </authorList>
    </citation>
    <scope>NUCLEOTIDE SEQUENCE [LARGE SCALE GENOMIC DNA]</scope>
    <source>
        <strain evidence="11 12">Alg07</strain>
    </source>
</reference>
<dbReference type="CDD" id="cd18551">
    <property type="entry name" value="ABC_6TM_LmrA_like"/>
    <property type="match status" value="1"/>
</dbReference>
<keyword evidence="7 8" id="KW-0472">Membrane</keyword>
<dbReference type="PANTHER" id="PTHR43394:SF1">
    <property type="entry name" value="ATP-BINDING CASSETTE SUB-FAMILY B MEMBER 10, MITOCHONDRIAL"/>
    <property type="match status" value="1"/>
</dbReference>
<keyword evidence="12" id="KW-1185">Reference proteome</keyword>
<dbReference type="Gene3D" id="3.40.50.300">
    <property type="entry name" value="P-loop containing nucleotide triphosphate hydrolases"/>
    <property type="match status" value="1"/>
</dbReference>
<feature type="transmembrane region" description="Helical" evidence="8">
    <location>
        <begin position="167"/>
        <end position="188"/>
    </location>
</feature>
<keyword evidence="4" id="KW-0547">Nucleotide-binding</keyword>
<dbReference type="Pfam" id="PF00664">
    <property type="entry name" value="ABC_membrane"/>
    <property type="match status" value="1"/>
</dbReference>
<dbReference type="SUPFAM" id="SSF90123">
    <property type="entry name" value="ABC transporter transmembrane region"/>
    <property type="match status" value="1"/>
</dbReference>
<evidence type="ECO:0000256" key="3">
    <source>
        <dbReference type="ARBA" id="ARBA00022692"/>
    </source>
</evidence>
<dbReference type="GO" id="GO:0016887">
    <property type="term" value="F:ATP hydrolysis activity"/>
    <property type="evidence" value="ECO:0007669"/>
    <property type="project" value="InterPro"/>
</dbReference>
<dbReference type="InterPro" id="IPR003439">
    <property type="entry name" value="ABC_transporter-like_ATP-bd"/>
</dbReference>
<feature type="transmembrane region" description="Helical" evidence="8">
    <location>
        <begin position="247"/>
        <end position="270"/>
    </location>
</feature>
<feature type="domain" description="ABC transmembrane type-1" evidence="10">
    <location>
        <begin position="29"/>
        <end position="308"/>
    </location>
</feature>
<dbReference type="AlphaFoldDB" id="A0A1L3MSA6"/>
<evidence type="ECO:0000313" key="11">
    <source>
        <dbReference type="EMBL" id="APH05164.1"/>
    </source>
</evidence>
<dbReference type="PROSITE" id="PS00211">
    <property type="entry name" value="ABC_TRANSPORTER_1"/>
    <property type="match status" value="1"/>
</dbReference>
<evidence type="ECO:0000256" key="4">
    <source>
        <dbReference type="ARBA" id="ARBA00022741"/>
    </source>
</evidence>
<feature type="transmembrane region" description="Helical" evidence="8">
    <location>
        <begin position="26"/>
        <end position="48"/>
    </location>
</feature>
<evidence type="ECO:0000256" key="7">
    <source>
        <dbReference type="ARBA" id="ARBA00023136"/>
    </source>
</evidence>
<dbReference type="Pfam" id="PF00005">
    <property type="entry name" value="ABC_tran"/>
    <property type="match status" value="1"/>
</dbReference>
<feature type="transmembrane region" description="Helical" evidence="8">
    <location>
        <begin position="63"/>
        <end position="87"/>
    </location>
</feature>
<dbReference type="PROSITE" id="PS50929">
    <property type="entry name" value="ABC_TM1F"/>
    <property type="match status" value="1"/>
</dbReference>
<evidence type="ECO:0000256" key="5">
    <source>
        <dbReference type="ARBA" id="ARBA00022840"/>
    </source>
</evidence>